<comment type="caution">
    <text evidence="1">The sequence shown here is derived from an EMBL/GenBank/DDBJ whole genome shotgun (WGS) entry which is preliminary data.</text>
</comment>
<reference evidence="2" key="1">
    <citation type="journal article" date="2015" name="PLoS Genet.">
        <title>Genome Sequence and Transcriptome Analyses of Chrysochromulina tobin: Metabolic Tools for Enhanced Algal Fitness in the Prominent Order Prymnesiales (Haptophyceae).</title>
        <authorList>
            <person name="Hovde B.T."/>
            <person name="Deodato C.R."/>
            <person name="Hunsperger H.M."/>
            <person name="Ryken S.A."/>
            <person name="Yost W."/>
            <person name="Jha R.K."/>
            <person name="Patterson J."/>
            <person name="Monnat R.J. Jr."/>
            <person name="Barlow S.B."/>
            <person name="Starkenburg S.R."/>
            <person name="Cattolico R.A."/>
        </authorList>
    </citation>
    <scope>NUCLEOTIDE SEQUENCE</scope>
    <source>
        <strain evidence="2">CCMP291</strain>
    </source>
</reference>
<gene>
    <name evidence="1" type="ORF">Ctob_011145</name>
</gene>
<dbReference type="AlphaFoldDB" id="A0A0M0JDE7"/>
<feature type="non-terminal residue" evidence="1">
    <location>
        <position position="172"/>
    </location>
</feature>
<protein>
    <submittedName>
        <fullName evidence="1">Uncharacterized protein</fullName>
    </submittedName>
</protein>
<evidence type="ECO:0000313" key="1">
    <source>
        <dbReference type="EMBL" id="KOO24609.1"/>
    </source>
</evidence>
<organism evidence="1 2">
    <name type="scientific">Chrysochromulina tobinii</name>
    <dbReference type="NCBI Taxonomy" id="1460289"/>
    <lineage>
        <taxon>Eukaryota</taxon>
        <taxon>Haptista</taxon>
        <taxon>Haptophyta</taxon>
        <taxon>Prymnesiophyceae</taxon>
        <taxon>Prymnesiales</taxon>
        <taxon>Chrysochromulinaceae</taxon>
        <taxon>Chrysochromulina</taxon>
    </lineage>
</organism>
<accession>A0A0M0JDE7</accession>
<sequence>MQVATGDANLAQLWRKSLAQLPLDGAVLFADDRAACALAWAVGLPALLDLGVCNVLRLGDRLASGTPSVLPGAGASSTDRAVVLCSSFLPEAYAALRTSLCHSGFRLTDCTIACTFSERAHREYGATAAAPTGALATNAYEACEAEARRWLCEAAASASGSPARPVPAVRVV</sequence>
<dbReference type="Proteomes" id="UP000037460">
    <property type="component" value="Unassembled WGS sequence"/>
</dbReference>
<name>A0A0M0JDE7_9EUKA</name>
<proteinExistence type="predicted"/>
<evidence type="ECO:0000313" key="2">
    <source>
        <dbReference type="Proteomes" id="UP000037460"/>
    </source>
</evidence>
<dbReference type="EMBL" id="JWZX01003074">
    <property type="protein sequence ID" value="KOO24609.1"/>
    <property type="molecule type" value="Genomic_DNA"/>
</dbReference>
<keyword evidence="2" id="KW-1185">Reference proteome</keyword>